<dbReference type="Pfam" id="PF14223">
    <property type="entry name" value="Retrotran_gag_2"/>
    <property type="match status" value="1"/>
</dbReference>
<dbReference type="InterPro" id="IPR043502">
    <property type="entry name" value="DNA/RNA_pol_sf"/>
</dbReference>
<gene>
    <name evidence="4" type="ORF">CXB51_000614</name>
</gene>
<dbReference type="SUPFAM" id="SSF56672">
    <property type="entry name" value="DNA/RNA polymerases"/>
    <property type="match status" value="1"/>
</dbReference>
<keyword evidence="1" id="KW-0064">Aspartyl protease</keyword>
<dbReference type="InterPro" id="IPR054722">
    <property type="entry name" value="PolX-like_BBD"/>
</dbReference>
<dbReference type="InterPro" id="IPR036397">
    <property type="entry name" value="RNaseH_sf"/>
</dbReference>
<dbReference type="InterPro" id="IPR057670">
    <property type="entry name" value="SH3_retrovirus"/>
</dbReference>
<dbReference type="InterPro" id="IPR012337">
    <property type="entry name" value="RNaseH-like_sf"/>
</dbReference>
<dbReference type="Pfam" id="PF13976">
    <property type="entry name" value="gag_pre-integrs"/>
    <property type="match status" value="1"/>
</dbReference>
<evidence type="ECO:0000313" key="4">
    <source>
        <dbReference type="EMBL" id="KAG8502752.1"/>
    </source>
</evidence>
<keyword evidence="1" id="KW-0645">Protease</keyword>
<dbReference type="InterPro" id="IPR001584">
    <property type="entry name" value="Integrase_cat-core"/>
</dbReference>
<dbReference type="Proteomes" id="UP000701853">
    <property type="component" value="Chromosome 1"/>
</dbReference>
<name>A0A8J5ZNP8_9ROSI</name>
<feature type="region of interest" description="Disordered" evidence="2">
    <location>
        <begin position="1"/>
        <end position="20"/>
    </location>
</feature>
<feature type="domain" description="Integrase catalytic" evidence="3">
    <location>
        <begin position="551"/>
        <end position="714"/>
    </location>
</feature>
<comment type="caution">
    <text evidence="4">The sequence shown here is derived from an EMBL/GenBank/DDBJ whole genome shotgun (WGS) entry which is preliminary data.</text>
</comment>
<protein>
    <recommendedName>
        <fullName evidence="3">Integrase catalytic domain-containing protein</fullName>
    </recommendedName>
</protein>
<dbReference type="Pfam" id="PF07727">
    <property type="entry name" value="RVT_2"/>
    <property type="match status" value="1"/>
</dbReference>
<dbReference type="EMBL" id="JAHUZN010000001">
    <property type="protein sequence ID" value="KAG8502752.1"/>
    <property type="molecule type" value="Genomic_DNA"/>
</dbReference>
<proteinExistence type="predicted"/>
<dbReference type="SUPFAM" id="SSF53098">
    <property type="entry name" value="Ribonuclease H-like"/>
    <property type="match status" value="1"/>
</dbReference>
<dbReference type="Gene3D" id="3.30.420.10">
    <property type="entry name" value="Ribonuclease H-like superfamily/Ribonuclease H"/>
    <property type="match status" value="1"/>
</dbReference>
<dbReference type="GO" id="GO:0015074">
    <property type="term" value="P:DNA integration"/>
    <property type="evidence" value="ECO:0007669"/>
    <property type="project" value="InterPro"/>
</dbReference>
<dbReference type="CDD" id="cd09272">
    <property type="entry name" value="RNase_HI_RT_Ty1"/>
    <property type="match status" value="1"/>
</dbReference>
<dbReference type="InterPro" id="IPR025724">
    <property type="entry name" value="GAG-pre-integrase_dom"/>
</dbReference>
<dbReference type="GO" id="GO:0004190">
    <property type="term" value="F:aspartic-type endopeptidase activity"/>
    <property type="evidence" value="ECO:0007669"/>
    <property type="project" value="UniProtKB-KW"/>
</dbReference>
<dbReference type="Pfam" id="PF25597">
    <property type="entry name" value="SH3_retrovirus"/>
    <property type="match status" value="1"/>
</dbReference>
<evidence type="ECO:0000256" key="2">
    <source>
        <dbReference type="SAM" id="MobiDB-lite"/>
    </source>
</evidence>
<dbReference type="PANTHER" id="PTHR47481">
    <property type="match status" value="1"/>
</dbReference>
<evidence type="ECO:0000313" key="5">
    <source>
        <dbReference type="Proteomes" id="UP000701853"/>
    </source>
</evidence>
<dbReference type="PANTHER" id="PTHR47481:SF30">
    <property type="entry name" value="CCHC-TYPE DOMAIN-CONTAINING PROTEIN"/>
    <property type="match status" value="1"/>
</dbReference>
<dbReference type="Pfam" id="PF22936">
    <property type="entry name" value="Pol_BBD"/>
    <property type="match status" value="1"/>
</dbReference>
<dbReference type="InterPro" id="IPR013103">
    <property type="entry name" value="RVT_2"/>
</dbReference>
<organism evidence="4 5">
    <name type="scientific">Gossypium anomalum</name>
    <dbReference type="NCBI Taxonomy" id="47600"/>
    <lineage>
        <taxon>Eukaryota</taxon>
        <taxon>Viridiplantae</taxon>
        <taxon>Streptophyta</taxon>
        <taxon>Embryophyta</taxon>
        <taxon>Tracheophyta</taxon>
        <taxon>Spermatophyta</taxon>
        <taxon>Magnoliopsida</taxon>
        <taxon>eudicotyledons</taxon>
        <taxon>Gunneridae</taxon>
        <taxon>Pentapetalae</taxon>
        <taxon>rosids</taxon>
        <taxon>malvids</taxon>
        <taxon>Malvales</taxon>
        <taxon>Malvaceae</taxon>
        <taxon>Malvoideae</taxon>
        <taxon>Gossypium</taxon>
    </lineage>
</organism>
<keyword evidence="5" id="KW-1185">Reference proteome</keyword>
<sequence>MSQPTSPSAAHSDTPAMTSSLSDGVVDSRFFATKKISVLLDDTNYLLWRQQVLLAVKTYKLQRFLDTGTVPPSSLISDTDGVFHENPKFARFEQQDSAIASWLLSTVSPAVLPHLIGMDTSAQIWNAIVALYGSKTTSRLMFYRRALHSQRKGSLSMREFLVKIKGFCANLASCGEVISDHEHVTAILNGLPPEYESVVTIITASPVPYNAQGVTTMLLDAEARLQDLVSEIPSRGRAHSSNSRFQCQLCGKQGHLMDRCYYRFDASYKSTGYKPPPPSQANICMYGTGSSMVPWVSSPVPFSNAASSTPSGWYFPPVPNWPHPVLATSSPPVSATPPVTTPPQALIATPETVDDNAWYPDSGATHHLTHSASSVGESTTYNGPGKVYVGNGNALPVLSTGQSSLLTRTRPLYMRSLLFVPGITKNLLSVSKFTKDNQVIFEFLPQQCQVRDLKTREVLLRGSVQNGLYKLHLHGTYPNVLSSGSAQCFTASSNVSLNVWHARLGHPCKSILTNALANCNTSVGLNKELSPCVACHLGKEHKLPFQKSFTEYTAPLQLVVADIWGPAPICSNGFRYYVAFTDTFTRYTWVYFLTKKSEVLAVFPLFHRRVERTLGCKLKALQTDGGGEFQVLRSYLSLQGIVHRLSCPYSSAQNGIVERKHRQIVEAGLSMLAHAAMPLTYWHDAFSTAVYLINRLPSHFLANLSPYEKLFQVSPDYSCLRTFGCMCFPNLRPYNTHKLHFRSTPCTFLGCSPYHKGYRCQDANGRIYVSRHVTFNETVFPFKTIPTKSAPISSTPQTSSKLFVLSSSLSSTPTSTRVLPPTSQAPSLVNSCLPTQSPSTNFISCPSNTISSTPLHSPPSVSHISPPSPPCVAHNFHPMITRSKAGVFKPKAYMSTASSLSEEVPADIHAAMANESWKVAVHNELHALIQNRTWSLCPLPSNRRAIGCKWLFKVKTKADGSVDKYKARLVAKGFSQHAGLDFQDTFSPVVRAATIRIVLAISVMKGWALRQVDVNNAFLNGELSEEIYMTQPPGFEEVGSSGQKLVCKLHKALYGLRQAPRAWFQTLRQYLECHLSFHVSKADPSLFIRSTSGSYLLLMAYVDDIMITGSSRNDIDDVVLQLHQKFALKDMGQLNFFLGIAVHRTSQGGLLLTQKKYVAELLHKAGMSGASATPTPMVSTPKLVAIDGSPSFADQHLFRSIVGMLQYVCITLPDYGLLLSKGKFELVCYSDADWASSVEDRRSTSGYVVYLGSSPIVWCSKKQPVVSRSSSEAEYRSLANCVSELLWVKQLLNELGLLLCRPPVIWCDNTSTVSMAANPTHHAKVKHVEIDHHFVREKVLDGTLQVNFVPSEKQIADVLTKPITPKAFASFRTALQVFSSADVALMENKDERNQENVSITNKS</sequence>
<evidence type="ECO:0000259" key="3">
    <source>
        <dbReference type="PROSITE" id="PS50994"/>
    </source>
</evidence>
<accession>A0A8J5ZNP8</accession>
<dbReference type="GO" id="GO:0003676">
    <property type="term" value="F:nucleic acid binding"/>
    <property type="evidence" value="ECO:0007669"/>
    <property type="project" value="InterPro"/>
</dbReference>
<dbReference type="Pfam" id="PF00665">
    <property type="entry name" value="rve"/>
    <property type="match status" value="1"/>
</dbReference>
<dbReference type="OrthoDB" id="414945at2759"/>
<evidence type="ECO:0000256" key="1">
    <source>
        <dbReference type="ARBA" id="ARBA00022750"/>
    </source>
</evidence>
<keyword evidence="1" id="KW-0378">Hydrolase</keyword>
<reference evidence="4 5" key="1">
    <citation type="journal article" date="2021" name="bioRxiv">
        <title>The Gossypium anomalum genome as a resource for cotton improvement and evolutionary analysis of hybrid incompatibility.</title>
        <authorList>
            <person name="Grover C.E."/>
            <person name="Yuan D."/>
            <person name="Arick M.A."/>
            <person name="Miller E.R."/>
            <person name="Hu G."/>
            <person name="Peterson D.G."/>
            <person name="Wendel J.F."/>
            <person name="Udall J.A."/>
        </authorList>
    </citation>
    <scope>NUCLEOTIDE SEQUENCE [LARGE SCALE GENOMIC DNA]</scope>
    <source>
        <strain evidence="4">JFW-Udall</strain>
        <tissue evidence="4">Leaf</tissue>
    </source>
</reference>
<dbReference type="PROSITE" id="PS50994">
    <property type="entry name" value="INTEGRASE"/>
    <property type="match status" value="1"/>
</dbReference>